<sequence length="269" mass="30710">LDEKLKQLPETISSFVEHAITRVELDCGLHLTRIVLGFLTCSKYPLSTDELHNLIDNWLYESIVEQTFEDSDIVDNEGKCTAYLDPWKELKVPNDDASVHLNDMISNESIIQEVISDPYLIEKLKYKCFSAQPHLPSLALHILLTGLHPLLSGFSSEENLTNMDDDDNEGGENSRETIPKQNLNIWNLGSRAISFRSREICDLVYDVCFKRSNDTSKHKQLGYHKNLTKSKMSESDSNNNTSVKKVTLNTIHRILANRLSNTKDMVYHL</sequence>
<feature type="region of interest" description="Disordered" evidence="1">
    <location>
        <begin position="158"/>
        <end position="178"/>
    </location>
</feature>
<protein>
    <submittedName>
        <fullName evidence="3">CCR4-NOT transcription complex subunit 11</fullName>
    </submittedName>
</protein>
<evidence type="ECO:0000313" key="3">
    <source>
        <dbReference type="WBParaSite" id="TREG1_143160.1"/>
    </source>
</evidence>
<reference evidence="2" key="1">
    <citation type="submission" date="2022-06" db="EMBL/GenBank/DDBJ databases">
        <authorList>
            <person name="Berger JAMES D."/>
            <person name="Berger JAMES D."/>
        </authorList>
    </citation>
    <scope>NUCLEOTIDE SEQUENCE [LARGE SCALE GENOMIC DNA]</scope>
</reference>
<feature type="region of interest" description="Disordered" evidence="1">
    <location>
        <begin position="220"/>
        <end position="241"/>
    </location>
</feature>
<keyword evidence="2" id="KW-1185">Reference proteome</keyword>
<accession>A0AA85JD02</accession>
<dbReference type="WBParaSite" id="TREG1_143160.1">
    <property type="protein sequence ID" value="TREG1_143160.1"/>
    <property type="gene ID" value="TREG1_143160"/>
</dbReference>
<proteinExistence type="predicted"/>
<organism evidence="2 3">
    <name type="scientific">Trichobilharzia regenti</name>
    <name type="common">Nasal bird schistosome</name>
    <dbReference type="NCBI Taxonomy" id="157069"/>
    <lineage>
        <taxon>Eukaryota</taxon>
        <taxon>Metazoa</taxon>
        <taxon>Spiralia</taxon>
        <taxon>Lophotrochozoa</taxon>
        <taxon>Platyhelminthes</taxon>
        <taxon>Trematoda</taxon>
        <taxon>Digenea</taxon>
        <taxon>Strigeidida</taxon>
        <taxon>Schistosomatoidea</taxon>
        <taxon>Schistosomatidae</taxon>
        <taxon>Trichobilharzia</taxon>
    </lineage>
</organism>
<name>A0AA85JD02_TRIRE</name>
<dbReference type="Proteomes" id="UP000050795">
    <property type="component" value="Unassembled WGS sequence"/>
</dbReference>
<reference evidence="3" key="2">
    <citation type="submission" date="2023-11" db="UniProtKB">
        <authorList>
            <consortium name="WormBaseParasite"/>
        </authorList>
    </citation>
    <scope>IDENTIFICATION</scope>
</reference>
<dbReference type="AlphaFoldDB" id="A0AA85JD02"/>
<evidence type="ECO:0000256" key="1">
    <source>
        <dbReference type="SAM" id="MobiDB-lite"/>
    </source>
</evidence>
<evidence type="ECO:0000313" key="2">
    <source>
        <dbReference type="Proteomes" id="UP000050795"/>
    </source>
</evidence>